<feature type="domain" description="Stress-response A/B barrel" evidence="2">
    <location>
        <begin position="41"/>
        <end position="135"/>
    </location>
</feature>
<proteinExistence type="predicted"/>
<dbReference type="PANTHER" id="PTHR33178">
    <property type="match status" value="1"/>
</dbReference>
<protein>
    <submittedName>
        <fullName evidence="3">Dabb family protein</fullName>
    </submittedName>
</protein>
<keyword evidence="4" id="KW-1185">Reference proteome</keyword>
<evidence type="ECO:0000256" key="1">
    <source>
        <dbReference type="ARBA" id="ARBA00011738"/>
    </source>
</evidence>
<dbReference type="SMART" id="SM00886">
    <property type="entry name" value="Dabb"/>
    <property type="match status" value="1"/>
</dbReference>
<dbReference type="InterPro" id="IPR011008">
    <property type="entry name" value="Dimeric_a/b-barrel"/>
</dbReference>
<dbReference type="PANTHER" id="PTHR33178:SF10">
    <property type="entry name" value="STRESS-RESPONSE A_B BARREL DOMAIN-CONTAINING PROTEIN"/>
    <property type="match status" value="1"/>
</dbReference>
<organism evidence="3 4">
    <name type="scientific">Sediminicola arcticus</name>
    <dbReference type="NCBI Taxonomy" id="1574308"/>
    <lineage>
        <taxon>Bacteria</taxon>
        <taxon>Pseudomonadati</taxon>
        <taxon>Bacteroidota</taxon>
        <taxon>Flavobacteriia</taxon>
        <taxon>Flavobacteriales</taxon>
        <taxon>Flavobacteriaceae</taxon>
        <taxon>Sediminicola</taxon>
    </lineage>
</organism>
<evidence type="ECO:0000313" key="4">
    <source>
        <dbReference type="Proteomes" id="UP001549799"/>
    </source>
</evidence>
<gene>
    <name evidence="3" type="ORF">ABXZ36_05665</name>
</gene>
<evidence type="ECO:0000259" key="2">
    <source>
        <dbReference type="PROSITE" id="PS51502"/>
    </source>
</evidence>
<sequence length="146" mass="16590">MKVLYFVPIAVILIVALSFTVPTKMSQSLEINHRQSQDSVLRHVVLFKFKKGTSKSDISKIEAAFNALPSKINAIHSYEWGLNNSPEGLNKGFTHCYFLTFKSEEDRAIYLPHPDHKAFGTALTPHLRDVLVVDYWTLDFTVVPLK</sequence>
<dbReference type="PROSITE" id="PS51502">
    <property type="entry name" value="S_R_A_B_BARREL"/>
    <property type="match status" value="1"/>
</dbReference>
<dbReference type="InterPro" id="IPR044662">
    <property type="entry name" value="HS1/DABB1-like"/>
</dbReference>
<dbReference type="SUPFAM" id="SSF54909">
    <property type="entry name" value="Dimeric alpha+beta barrel"/>
    <property type="match status" value="1"/>
</dbReference>
<name>A0ABV2SSJ6_9FLAO</name>
<dbReference type="Pfam" id="PF07876">
    <property type="entry name" value="Dabb"/>
    <property type="match status" value="1"/>
</dbReference>
<accession>A0ABV2SSJ6</accession>
<dbReference type="RefSeq" id="WP_354614516.1">
    <property type="nucleotide sequence ID" value="NZ_JBEXAE010000002.1"/>
</dbReference>
<reference evidence="3 4" key="1">
    <citation type="submission" date="2024-07" db="EMBL/GenBank/DDBJ databases">
        <title>The genome sequence of type strain Sediminicola arcticus GDMCC 1.2805.</title>
        <authorList>
            <person name="Liu Y."/>
        </authorList>
    </citation>
    <scope>NUCLEOTIDE SEQUENCE [LARGE SCALE GENOMIC DNA]</scope>
    <source>
        <strain evidence="3 4">GDMCC 1.2805</strain>
    </source>
</reference>
<comment type="caution">
    <text evidence="3">The sequence shown here is derived from an EMBL/GenBank/DDBJ whole genome shotgun (WGS) entry which is preliminary data.</text>
</comment>
<dbReference type="Gene3D" id="3.30.70.100">
    <property type="match status" value="1"/>
</dbReference>
<evidence type="ECO:0000313" key="3">
    <source>
        <dbReference type="EMBL" id="MET6990129.1"/>
    </source>
</evidence>
<dbReference type="EMBL" id="JBEXAE010000002">
    <property type="protein sequence ID" value="MET6990129.1"/>
    <property type="molecule type" value="Genomic_DNA"/>
</dbReference>
<dbReference type="Proteomes" id="UP001549799">
    <property type="component" value="Unassembled WGS sequence"/>
</dbReference>
<comment type="subunit">
    <text evidence="1">Homodimer.</text>
</comment>
<dbReference type="InterPro" id="IPR013097">
    <property type="entry name" value="Dabb"/>
</dbReference>